<dbReference type="Gene3D" id="3.30.70.20">
    <property type="match status" value="2"/>
</dbReference>
<dbReference type="PROSITE" id="PS00198">
    <property type="entry name" value="4FE4S_FER_1"/>
    <property type="match status" value="2"/>
</dbReference>
<feature type="domain" description="4Fe-4S ferredoxin-type" evidence="5">
    <location>
        <begin position="108"/>
        <end position="141"/>
    </location>
</feature>
<sequence>MTSLFYSPLIKYRVDVLPSSELKKENINTKALVVIGDGIDREKISEDLELNPLLVRIVDKDSSKEEVEYNKVVLENAWLADLAPVEEIKSIDRRSLLRGEVKRAKKVDKPIYLSEYCNGLYKACNVCEFSCPYNAIKVDKKTGVNIDYIKCTSCGLCVASCPVSAIQFPSLSQNSIFELAKVKGEKRITCYKNTKNRGVKIPCLAMLSEVDIVLLKSSGNLTFECPGCEFQDNLKHFIEVIKEYNERIGGISFYSPYEKIEAKETKELNTTPQSFYNRAEARRNISDELPYILFEVSIDNNRCTLCESCVNWCPTSALKLRRDSGVEEIDFDPKRCIGCNLCVNVCPESCKLEEGKTSEIPPNIASSLTKVIKVEKSKSVNKEVRKLVGDELVRCRVCGAPIGSRKSLNHVKKIMIEKGASCEDEWLERCPKHRVEYAFQKQFSFNARFKPRGDLR</sequence>
<feature type="domain" description="4Fe-4S ferredoxin-type" evidence="5">
    <location>
        <begin position="294"/>
        <end position="323"/>
    </location>
</feature>
<proteinExistence type="predicted"/>
<feature type="domain" description="4Fe-4S ferredoxin-type" evidence="5">
    <location>
        <begin position="327"/>
        <end position="356"/>
    </location>
</feature>
<keyword evidence="2" id="KW-0479">Metal-binding</keyword>
<dbReference type="PROSITE" id="PS51379">
    <property type="entry name" value="4FE4S_FER_2"/>
    <property type="match status" value="4"/>
</dbReference>
<gene>
    <name evidence="6" type="ordered locus">SiH_0818</name>
</gene>
<keyword evidence="3" id="KW-0408">Iron</keyword>
<evidence type="ECO:0000259" key="5">
    <source>
        <dbReference type="PROSITE" id="PS51379"/>
    </source>
</evidence>
<dbReference type="PANTHER" id="PTHR43687">
    <property type="entry name" value="ADENYLYLSULFATE REDUCTASE, BETA SUBUNIT"/>
    <property type="match status" value="1"/>
</dbReference>
<dbReference type="PANTHER" id="PTHR43687:SF1">
    <property type="entry name" value="FERREDOXIN III"/>
    <property type="match status" value="1"/>
</dbReference>
<evidence type="ECO:0000313" key="7">
    <source>
        <dbReference type="Proteomes" id="UP000006395"/>
    </source>
</evidence>
<accession>F0NNY5</accession>
<dbReference type="GO" id="GO:0051539">
    <property type="term" value="F:4 iron, 4 sulfur cluster binding"/>
    <property type="evidence" value="ECO:0007669"/>
    <property type="project" value="UniProtKB-KW"/>
</dbReference>
<dbReference type="InterPro" id="IPR017896">
    <property type="entry name" value="4Fe4S_Fe-S-bd"/>
</dbReference>
<protein>
    <submittedName>
        <fullName evidence="6">4Fe-4S ferredoxin iron-sulfur binding domain protein</fullName>
    </submittedName>
</protein>
<dbReference type="EMBL" id="CP002426">
    <property type="protein sequence ID" value="ADX82171.1"/>
    <property type="molecule type" value="Genomic_DNA"/>
</dbReference>
<feature type="domain" description="4Fe-4S ferredoxin-type" evidence="5">
    <location>
        <begin position="142"/>
        <end position="171"/>
    </location>
</feature>
<dbReference type="KEGG" id="sih:SiH_0818"/>
<evidence type="ECO:0000256" key="1">
    <source>
        <dbReference type="ARBA" id="ARBA00022485"/>
    </source>
</evidence>
<dbReference type="Proteomes" id="UP000006395">
    <property type="component" value="Chromosome"/>
</dbReference>
<keyword evidence="4" id="KW-0411">Iron-sulfur</keyword>
<dbReference type="GO" id="GO:0016491">
    <property type="term" value="F:oxidoreductase activity"/>
    <property type="evidence" value="ECO:0007669"/>
    <property type="project" value="UniProtKB-ARBA"/>
</dbReference>
<evidence type="ECO:0000256" key="3">
    <source>
        <dbReference type="ARBA" id="ARBA00023004"/>
    </source>
</evidence>
<dbReference type="Pfam" id="PF12838">
    <property type="entry name" value="Fer4_7"/>
    <property type="match status" value="2"/>
</dbReference>
<dbReference type="AlphaFoldDB" id="F0NNY5"/>
<keyword evidence="7" id="KW-1185">Reference proteome</keyword>
<dbReference type="InterPro" id="IPR050572">
    <property type="entry name" value="Fe-S_Ferredoxin"/>
</dbReference>
<dbReference type="SUPFAM" id="SSF54862">
    <property type="entry name" value="4Fe-4S ferredoxins"/>
    <property type="match status" value="1"/>
</dbReference>
<evidence type="ECO:0000256" key="2">
    <source>
        <dbReference type="ARBA" id="ARBA00022723"/>
    </source>
</evidence>
<dbReference type="Gene3D" id="3.30.70.3270">
    <property type="match status" value="1"/>
</dbReference>
<name>F0NNY5_SACI0</name>
<dbReference type="GeneID" id="12414849"/>
<reference evidence="6 7" key="1">
    <citation type="journal article" date="2011" name="J. Bacteriol.">
        <title>Genome analyses of icelandic strains of Sulfolobus islandicus, model organisms for genetic and virus-host interaction studies.</title>
        <authorList>
            <person name="Guo L."/>
            <person name="Brugger K."/>
            <person name="Liu C."/>
            <person name="Shah S.A."/>
            <person name="Zheng H."/>
            <person name="Zhu Y."/>
            <person name="Wang S."/>
            <person name="Lillestol R.K."/>
            <person name="Chen L."/>
            <person name="Frank J."/>
            <person name="Prangishvili D."/>
            <person name="Paulin L."/>
            <person name="She Q."/>
            <person name="Huang L."/>
            <person name="Garrett R.A."/>
        </authorList>
    </citation>
    <scope>NUCLEOTIDE SEQUENCE [LARGE SCALE GENOMIC DNA]</scope>
    <source>
        <strain evidence="6 7">HVE10/4</strain>
    </source>
</reference>
<dbReference type="HOGENOM" id="CLU_044170_0_0_2"/>
<keyword evidence="1" id="KW-0004">4Fe-4S</keyword>
<evidence type="ECO:0000256" key="4">
    <source>
        <dbReference type="ARBA" id="ARBA00023014"/>
    </source>
</evidence>
<dbReference type="RefSeq" id="WP_014512322.1">
    <property type="nucleotide sequence ID" value="NC_017275.1"/>
</dbReference>
<dbReference type="GO" id="GO:0046872">
    <property type="term" value="F:metal ion binding"/>
    <property type="evidence" value="ECO:0007669"/>
    <property type="project" value="UniProtKB-KW"/>
</dbReference>
<organism evidence="6 7">
    <name type="scientific">Saccharolobus islandicus (strain HVE10/4)</name>
    <name type="common">Sulfolobus islandicus</name>
    <dbReference type="NCBI Taxonomy" id="930943"/>
    <lineage>
        <taxon>Archaea</taxon>
        <taxon>Thermoproteota</taxon>
        <taxon>Thermoprotei</taxon>
        <taxon>Sulfolobales</taxon>
        <taxon>Sulfolobaceae</taxon>
        <taxon>Saccharolobus</taxon>
    </lineage>
</organism>
<evidence type="ECO:0000313" key="6">
    <source>
        <dbReference type="EMBL" id="ADX82171.1"/>
    </source>
</evidence>
<dbReference type="InterPro" id="IPR017900">
    <property type="entry name" value="4Fe4S_Fe_S_CS"/>
</dbReference>